<protein>
    <submittedName>
        <fullName evidence="8">Uncharacterized protein</fullName>
    </submittedName>
</protein>
<keyword evidence="9" id="KW-1185">Reference proteome</keyword>
<dbReference type="GO" id="GO:0005634">
    <property type="term" value="C:nucleus"/>
    <property type="evidence" value="ECO:0007669"/>
    <property type="project" value="UniProtKB-SubCell"/>
</dbReference>
<dbReference type="GO" id="GO:0000775">
    <property type="term" value="C:chromosome, centromeric region"/>
    <property type="evidence" value="ECO:0007669"/>
    <property type="project" value="UniProtKB-SubCell"/>
</dbReference>
<keyword evidence="6" id="KW-0137">Centromere</keyword>
<evidence type="ECO:0000256" key="5">
    <source>
        <dbReference type="ARBA" id="ARBA00023242"/>
    </source>
</evidence>
<organism evidence="8 9">
    <name type="scientific">Glonium stellatum</name>
    <dbReference type="NCBI Taxonomy" id="574774"/>
    <lineage>
        <taxon>Eukaryota</taxon>
        <taxon>Fungi</taxon>
        <taxon>Dikarya</taxon>
        <taxon>Ascomycota</taxon>
        <taxon>Pezizomycotina</taxon>
        <taxon>Dothideomycetes</taxon>
        <taxon>Pleosporomycetidae</taxon>
        <taxon>Gloniales</taxon>
        <taxon>Gloniaceae</taxon>
        <taxon>Glonium</taxon>
    </lineage>
</organism>
<proteinExistence type="inferred from homology"/>
<dbReference type="OrthoDB" id="8864979at2759"/>
<dbReference type="AlphaFoldDB" id="A0A8E2JWK6"/>
<sequence>MDSIPQYPLYGSTFHLYRLSPLYHGDSSIFEDSALRMHSRRLRDVLKGDNLRGVQVDFLGSENLSRNSGPLEECDWNLLGDESSWTELQTQSIDSESQDIISTTTPETARGIQIDLHYSKHTHSAFILRDPDKASSPSGFTSLPLLLVRMPAAIREIFLNYLSTAFDTRISPLKLRPSFLTSALESHLARLTASISTQSIPDILKVVQLQLSFPTSTKFLKSIDISIAREDIPGFLKRGKFLSQQAQTGPVPDPSAPTGPFITALSHYTTTHLALSLFHPKTHISKLACGAFALASEGRIKLYPPPPLSSSASSDTTARTTLSAAEHAMRDLYASLIQEASSRGRFIVAGVEPSAADIVTPVGTKGKARSGPSGKRALADITGAAPKRQKGGAQAAGQEDPVPPEDAAAGAPRGGRDSIPAEPPPPYELHDPAIVSAR</sequence>
<dbReference type="PANTHER" id="PTHR31740">
    <property type="entry name" value="CENTROMERE PROTEIN L"/>
    <property type="match status" value="1"/>
</dbReference>
<dbReference type="PANTHER" id="PTHR31740:SF2">
    <property type="entry name" value="CENTROMERE PROTEIN L"/>
    <property type="match status" value="1"/>
</dbReference>
<keyword evidence="5" id="KW-0539">Nucleus</keyword>
<evidence type="ECO:0000256" key="1">
    <source>
        <dbReference type="ARBA" id="ARBA00004123"/>
    </source>
</evidence>
<evidence type="ECO:0000256" key="2">
    <source>
        <dbReference type="ARBA" id="ARBA00004584"/>
    </source>
</evidence>
<evidence type="ECO:0000256" key="7">
    <source>
        <dbReference type="SAM" id="MobiDB-lite"/>
    </source>
</evidence>
<dbReference type="Pfam" id="PF13092">
    <property type="entry name" value="CENP-L"/>
    <property type="match status" value="1"/>
</dbReference>
<evidence type="ECO:0000256" key="3">
    <source>
        <dbReference type="ARBA" id="ARBA00011060"/>
    </source>
</evidence>
<evidence type="ECO:0000313" key="9">
    <source>
        <dbReference type="Proteomes" id="UP000250140"/>
    </source>
</evidence>
<accession>A0A8E2JWK6</accession>
<dbReference type="Proteomes" id="UP000250140">
    <property type="component" value="Unassembled WGS sequence"/>
</dbReference>
<comment type="subcellular location">
    <subcellularLocation>
        <location evidence="2">Chromosome</location>
        <location evidence="2">Centromere</location>
    </subcellularLocation>
    <subcellularLocation>
        <location evidence="1">Nucleus</location>
    </subcellularLocation>
</comment>
<dbReference type="InterPro" id="IPR025204">
    <property type="entry name" value="CENP-L"/>
</dbReference>
<evidence type="ECO:0000313" key="8">
    <source>
        <dbReference type="EMBL" id="OCL11839.1"/>
    </source>
</evidence>
<evidence type="ECO:0000256" key="6">
    <source>
        <dbReference type="ARBA" id="ARBA00023328"/>
    </source>
</evidence>
<name>A0A8E2JWK6_9PEZI</name>
<reference evidence="8 9" key="1">
    <citation type="journal article" date="2016" name="Nat. Commun.">
        <title>Ectomycorrhizal ecology is imprinted in the genome of the dominant symbiotic fungus Cenococcum geophilum.</title>
        <authorList>
            <consortium name="DOE Joint Genome Institute"/>
            <person name="Peter M."/>
            <person name="Kohler A."/>
            <person name="Ohm R.A."/>
            <person name="Kuo A."/>
            <person name="Krutzmann J."/>
            <person name="Morin E."/>
            <person name="Arend M."/>
            <person name="Barry K.W."/>
            <person name="Binder M."/>
            <person name="Choi C."/>
            <person name="Clum A."/>
            <person name="Copeland A."/>
            <person name="Grisel N."/>
            <person name="Haridas S."/>
            <person name="Kipfer T."/>
            <person name="LaButti K."/>
            <person name="Lindquist E."/>
            <person name="Lipzen A."/>
            <person name="Maire R."/>
            <person name="Meier B."/>
            <person name="Mihaltcheva S."/>
            <person name="Molinier V."/>
            <person name="Murat C."/>
            <person name="Poggeler S."/>
            <person name="Quandt C.A."/>
            <person name="Sperisen C."/>
            <person name="Tritt A."/>
            <person name="Tisserant E."/>
            <person name="Crous P.W."/>
            <person name="Henrissat B."/>
            <person name="Nehls U."/>
            <person name="Egli S."/>
            <person name="Spatafora J.W."/>
            <person name="Grigoriev I.V."/>
            <person name="Martin F.M."/>
        </authorList>
    </citation>
    <scope>NUCLEOTIDE SEQUENCE [LARGE SCALE GENOMIC DNA]</scope>
    <source>
        <strain evidence="8 9">CBS 207.34</strain>
    </source>
</reference>
<evidence type="ECO:0000256" key="4">
    <source>
        <dbReference type="ARBA" id="ARBA00022454"/>
    </source>
</evidence>
<keyword evidence="4" id="KW-0158">Chromosome</keyword>
<comment type="similarity">
    <text evidence="3">Belongs to the CENP-L/IML3 family.</text>
</comment>
<gene>
    <name evidence="8" type="ORF">AOQ84DRAFT_352833</name>
</gene>
<feature type="region of interest" description="Disordered" evidence="7">
    <location>
        <begin position="362"/>
        <end position="438"/>
    </location>
</feature>
<dbReference type="EMBL" id="KV748977">
    <property type="protein sequence ID" value="OCL11839.1"/>
    <property type="molecule type" value="Genomic_DNA"/>
</dbReference>